<dbReference type="EMBL" id="JAFIQS010000007">
    <property type="protein sequence ID" value="KAG5167086.1"/>
    <property type="molecule type" value="Genomic_DNA"/>
</dbReference>
<keyword evidence="3" id="KW-0560">Oxidoreductase</keyword>
<dbReference type="Pfam" id="PF00106">
    <property type="entry name" value="adh_short"/>
    <property type="match status" value="1"/>
</dbReference>
<dbReference type="Gene3D" id="3.40.50.720">
    <property type="entry name" value="NAD(P)-binding Rossmann-like Domain"/>
    <property type="match status" value="1"/>
</dbReference>
<evidence type="ECO:0000256" key="1">
    <source>
        <dbReference type="ARBA" id="ARBA00006484"/>
    </source>
</evidence>
<dbReference type="PANTHER" id="PTHR43490:SF99">
    <property type="entry name" value="SHORT-CHAIN DEHYDROGENASE_REDUCTASE"/>
    <property type="match status" value="1"/>
</dbReference>
<dbReference type="GO" id="GO:0016491">
    <property type="term" value="F:oxidoreductase activity"/>
    <property type="evidence" value="ECO:0007669"/>
    <property type="project" value="UniProtKB-KW"/>
</dbReference>
<sequence length="103" mass="11399">MRKSLAPVVQSHMAARLGWPVVAYRASKAAVNAYTIALSQELQSEGFRVNTTAPGLVSTKINDFSEEGKSLKEGALSLQRFTLLDKDGPTGKFLDWEEKEMPW</sequence>
<reference evidence="4" key="1">
    <citation type="submission" date="2021-02" db="EMBL/GenBank/DDBJ databases">
        <title>Psilocybe cubensis genome.</title>
        <authorList>
            <person name="Mckernan K.J."/>
            <person name="Crawford S."/>
            <person name="Trippe A."/>
            <person name="Kane L.T."/>
            <person name="Mclaughlin S."/>
        </authorList>
    </citation>
    <scope>NUCLEOTIDE SEQUENCE [LARGE SCALE GENOMIC DNA]</scope>
    <source>
        <strain evidence="4">MGC-MH-2018</strain>
    </source>
</reference>
<dbReference type="OrthoDB" id="1933717at2759"/>
<gene>
    <name evidence="4" type="ORF">JR316_007424</name>
</gene>
<accession>A0A8H7XW56</accession>
<organism evidence="4">
    <name type="scientific">Psilocybe cubensis</name>
    <name type="common">Psychedelic mushroom</name>
    <name type="synonym">Stropharia cubensis</name>
    <dbReference type="NCBI Taxonomy" id="181762"/>
    <lineage>
        <taxon>Eukaryota</taxon>
        <taxon>Fungi</taxon>
        <taxon>Dikarya</taxon>
        <taxon>Basidiomycota</taxon>
        <taxon>Agaricomycotina</taxon>
        <taxon>Agaricomycetes</taxon>
        <taxon>Agaricomycetidae</taxon>
        <taxon>Agaricales</taxon>
        <taxon>Agaricineae</taxon>
        <taxon>Strophariaceae</taxon>
        <taxon>Psilocybe</taxon>
    </lineage>
</organism>
<dbReference type="AlphaFoldDB" id="A0A8H7XW56"/>
<keyword evidence="2" id="KW-0521">NADP</keyword>
<dbReference type="InterPro" id="IPR002347">
    <property type="entry name" value="SDR_fam"/>
</dbReference>
<dbReference type="InterPro" id="IPR036291">
    <property type="entry name" value="NAD(P)-bd_dom_sf"/>
</dbReference>
<dbReference type="PANTHER" id="PTHR43490">
    <property type="entry name" value="(+)-NEOMENTHOL DEHYDROGENASE"/>
    <property type="match status" value="1"/>
</dbReference>
<comment type="similarity">
    <text evidence="1">Belongs to the short-chain dehydrogenases/reductases (SDR) family.</text>
</comment>
<dbReference type="SUPFAM" id="SSF51735">
    <property type="entry name" value="NAD(P)-binding Rossmann-fold domains"/>
    <property type="match status" value="1"/>
</dbReference>
<evidence type="ECO:0000313" key="4">
    <source>
        <dbReference type="EMBL" id="KAG5167086.1"/>
    </source>
</evidence>
<dbReference type="PRINTS" id="PR00081">
    <property type="entry name" value="GDHRDH"/>
</dbReference>
<proteinExistence type="inferred from homology"/>
<name>A0A8H7XW56_PSICU</name>
<evidence type="ECO:0000256" key="3">
    <source>
        <dbReference type="ARBA" id="ARBA00023002"/>
    </source>
</evidence>
<comment type="caution">
    <text evidence="4">The sequence shown here is derived from an EMBL/GenBank/DDBJ whole genome shotgun (WGS) entry which is preliminary data.</text>
</comment>
<evidence type="ECO:0000256" key="2">
    <source>
        <dbReference type="ARBA" id="ARBA00022857"/>
    </source>
</evidence>
<protein>
    <submittedName>
        <fullName evidence="4">Uncharacterized protein</fullName>
    </submittedName>
</protein>